<protein>
    <recommendedName>
        <fullName evidence="3">Tip attachment protein J HDII-ins2 domain-containing protein</fullName>
    </recommendedName>
</protein>
<evidence type="ECO:0000256" key="2">
    <source>
        <dbReference type="SAM" id="Phobius"/>
    </source>
</evidence>
<evidence type="ECO:0000259" key="3">
    <source>
        <dbReference type="Pfam" id="PF24801"/>
    </source>
</evidence>
<dbReference type="PATRIC" id="fig|69279.3.peg.416"/>
<keyword evidence="1" id="KW-0175">Coiled coil</keyword>
<keyword evidence="2" id="KW-1133">Transmembrane helix</keyword>
<feature type="transmembrane region" description="Helical" evidence="2">
    <location>
        <begin position="106"/>
        <end position="131"/>
    </location>
</feature>
<feature type="transmembrane region" description="Helical" evidence="2">
    <location>
        <begin position="137"/>
        <end position="158"/>
    </location>
</feature>
<evidence type="ECO:0000256" key="1">
    <source>
        <dbReference type="SAM" id="Coils"/>
    </source>
</evidence>
<dbReference type="eggNOG" id="COG4733">
    <property type="taxonomic scope" value="Bacteria"/>
</dbReference>
<proteinExistence type="predicted"/>
<gene>
    <name evidence="4" type="ORF">BG36_07550</name>
</gene>
<dbReference type="PANTHER" id="PTHR36251:SF2">
    <property type="entry name" value="GIFSY-2 PROPHAGE HOST SPECIFICITY PROTEIN J, PHAGE LAMBDA"/>
    <property type="match status" value="1"/>
</dbReference>
<dbReference type="Pfam" id="PF24801">
    <property type="entry name" value="FNIII-A_GpJ"/>
    <property type="match status" value="1"/>
</dbReference>
<dbReference type="RefSeq" id="WP_035022882.1">
    <property type="nucleotide sequence ID" value="NZ_KK073878.1"/>
</dbReference>
<reference evidence="4 5" key="1">
    <citation type="submission" date="2014-02" db="EMBL/GenBank/DDBJ databases">
        <title>Aquamicrobium defluvii Genome sequencing.</title>
        <authorList>
            <person name="Wang X."/>
        </authorList>
    </citation>
    <scope>NUCLEOTIDE SEQUENCE [LARGE SCALE GENOMIC DNA]</scope>
    <source>
        <strain evidence="4 5">W13Z1</strain>
    </source>
</reference>
<dbReference type="NCBIfam" id="NF040662">
    <property type="entry name" value="attach_TipJ_rel"/>
    <property type="match status" value="1"/>
</dbReference>
<accession>A0A011U1G1</accession>
<keyword evidence="2" id="KW-0812">Transmembrane</keyword>
<keyword evidence="2" id="KW-0472">Membrane</keyword>
<name>A0A011U1G1_9HYPH</name>
<dbReference type="Proteomes" id="UP000019849">
    <property type="component" value="Unassembled WGS sequence"/>
</dbReference>
<feature type="coiled-coil region" evidence="1">
    <location>
        <begin position="877"/>
        <end position="904"/>
    </location>
</feature>
<dbReference type="STRING" id="69279.BG36_07550"/>
<organism evidence="4 5">
    <name type="scientific">Aquamicrobium defluvii</name>
    <dbReference type="NCBI Taxonomy" id="69279"/>
    <lineage>
        <taxon>Bacteria</taxon>
        <taxon>Pseudomonadati</taxon>
        <taxon>Pseudomonadota</taxon>
        <taxon>Alphaproteobacteria</taxon>
        <taxon>Hyphomicrobiales</taxon>
        <taxon>Phyllobacteriaceae</taxon>
        <taxon>Aquamicrobium</taxon>
    </lineage>
</organism>
<evidence type="ECO:0000313" key="4">
    <source>
        <dbReference type="EMBL" id="EXL10267.1"/>
    </source>
</evidence>
<feature type="domain" description="Tip attachment protein J HDII-ins2" evidence="3">
    <location>
        <begin position="275"/>
        <end position="386"/>
    </location>
</feature>
<dbReference type="InterPro" id="IPR055385">
    <property type="entry name" value="GpJ_HDII-ins2"/>
</dbReference>
<dbReference type="InterPro" id="IPR053171">
    <property type="entry name" value="Viral_Tip_Attach_Protein"/>
</dbReference>
<evidence type="ECO:0000313" key="5">
    <source>
        <dbReference type="Proteomes" id="UP000019849"/>
    </source>
</evidence>
<dbReference type="PANTHER" id="PTHR36251">
    <property type="entry name" value="FELS-1 PROPHAGE HOST SPECIFICITY PROTEIN-RELATED"/>
    <property type="match status" value="1"/>
</dbReference>
<sequence length="1308" mass="142012">MNALVRAPVSGEILGPADVITVTAAVHPLKPHAEILILPAGLSLAEIVDEVARRCHVSRLARGADVSVSGHAVDQALWQRVRVKSGAHVTVRARAGKAIGGILKSVLMIALSVAASFIVGPAGLGIAAAIGGTAGQVVASLAAGAIMMVGGLAINALFPPTQTRSEDNNPSYSISAGRNGASKWGPIPVVLGKIRALPKYAALPYTEFEGDDQYLRLLFVWGYGPMKIEDIRIGDTSIAEFEGVEIETFEGYGDDPEQTIYPSEVVQDDLSIDPAYNVPVTRTSADEADEVVIDFVAPAGLCHVNKKGNREGKNVDFRIEMSVAGANSWVGKGNVRLSGATNDPVRRSFRYRVAKGRYDIRVTRLSPDENTTRDFSDVTWTAIKSFRVDNPPITFGKPLAITALRIKASKQLNGVVDTLNALVTSVGKSWNGATWLDAQETRNPADLMRLVLQGPANARAVPDSRLDLSGLAAFADHCQAKGYTFDMYRDFTASVRDTLRDIAAAGRGVPTFRDGKWSVAWEEASAPVVQHFTPRNSRDFRWSQTYRTLPQGLRCKFVNAEKDYIEDELLCFADGYNKDNAKLYEQAEFPGVTSREIVYKHGLYRHADAKERPAIYTFTVDFEHLVAQRGDRVAMAYDVVQQGLASGRIVAVSNQQLTLDEPAIMEAGKFYGIRIRRRDGTSVVRQVTTNPGVQSIITISGSPPEAGDLYTFGIRDQETGIYRILRIRPGNDLSAEVDLVDDGPNVQNGDSATDIPTGTVTPPPLVSTFTPFGLKADSFVRAGENGSVYVVRLYWQPVLGPDYTSFEVVALGDNGTIRQVVDGTEQVAEFLNVQNGIWHFTVRGLMSDGRYTLASSPLAVPVNVPYDDLGIGLDDTKQDVYQTLQSLRAEQAELRDRLEILAAGTADATGASSEMHTVTRKFRNATAIALREMTASIEAKTQVYRQPSPPTGDLEDGYLWIDTSDGEKIRVWNATTSSWDDAGAKGIATFAQPDPPTATNVGDFWTDTDDENKLYRWDGTDWVNISDERITAQASILDAVQAQVGEISADGLRKIEVVAGTGDVVARLVDMVRASIADDWVEAGTVTEVGFEGGDPAKPFSRRVQYADQHVFADANGEWPPVVIDETGTGWFNRLRIKDLDATNITADKLDAAQILQDGTLITDLFAFGAVTQYDALDYYFAQSYSGKINPPINPPTNIDAWTVVKTVVVDNPTGNPVIQFINLRANGTLSGAGGADAYIVVRRDGIPIASLRSNNQGLRSFSATEFLNEGKTSYTYEIGVWNTILLGANSNGYLMVESTSGALFWKV</sequence>
<dbReference type="HOGENOM" id="CLU_260895_0_0_5"/>
<comment type="caution">
    <text evidence="4">The sequence shown here is derived from an EMBL/GenBank/DDBJ whole genome shotgun (WGS) entry which is preliminary data.</text>
</comment>
<dbReference type="EMBL" id="JENY01000002">
    <property type="protein sequence ID" value="EXL10267.1"/>
    <property type="molecule type" value="Genomic_DNA"/>
</dbReference>